<name>A0A8S3W4E5_PARAO</name>
<proteinExistence type="predicted"/>
<evidence type="ECO:0000313" key="1">
    <source>
        <dbReference type="EMBL" id="CAG4940202.1"/>
    </source>
</evidence>
<reference evidence="1" key="1">
    <citation type="submission" date="2021-04" db="EMBL/GenBank/DDBJ databases">
        <authorList>
            <person name="Tunstrom K."/>
        </authorList>
    </citation>
    <scope>NUCLEOTIDE SEQUENCE</scope>
</reference>
<organism evidence="1 2">
    <name type="scientific">Parnassius apollo</name>
    <name type="common">Apollo butterfly</name>
    <name type="synonym">Papilio apollo</name>
    <dbReference type="NCBI Taxonomy" id="110799"/>
    <lineage>
        <taxon>Eukaryota</taxon>
        <taxon>Metazoa</taxon>
        <taxon>Ecdysozoa</taxon>
        <taxon>Arthropoda</taxon>
        <taxon>Hexapoda</taxon>
        <taxon>Insecta</taxon>
        <taxon>Pterygota</taxon>
        <taxon>Neoptera</taxon>
        <taxon>Endopterygota</taxon>
        <taxon>Lepidoptera</taxon>
        <taxon>Glossata</taxon>
        <taxon>Ditrysia</taxon>
        <taxon>Papilionoidea</taxon>
        <taxon>Papilionidae</taxon>
        <taxon>Parnassiinae</taxon>
        <taxon>Parnassini</taxon>
        <taxon>Parnassius</taxon>
        <taxon>Parnassius</taxon>
    </lineage>
</organism>
<evidence type="ECO:0000313" key="2">
    <source>
        <dbReference type="Proteomes" id="UP000691718"/>
    </source>
</evidence>
<sequence length="204" mass="22786">MMEENGTESTQHSIMPQRKKLPRTFSEVELFPYFPIIVESIDPRNTSNDIMKQVKDGIDVVELGIGINHIKKARNQKVLIGCESEEDRNILQDRLKHTTDNLKVYRPATRNPLLRLTGVVFDLSNGKIEEAIIKQNTTLLSDITAAATSSTCNIILEIEDDVCKISTYASILNEDHIIFGGDINAKSPWWGCNVEDGAPSSEAD</sequence>
<dbReference type="Proteomes" id="UP000691718">
    <property type="component" value="Unassembled WGS sequence"/>
</dbReference>
<protein>
    <submittedName>
        <fullName evidence="1">(apollo) hypothetical protein</fullName>
    </submittedName>
</protein>
<keyword evidence="2" id="KW-1185">Reference proteome</keyword>
<dbReference type="OrthoDB" id="10022108at2759"/>
<dbReference type="AlphaFoldDB" id="A0A8S3W4E5"/>
<gene>
    <name evidence="1" type="ORF">PAPOLLO_LOCUS1957</name>
</gene>
<dbReference type="EMBL" id="CAJQZP010000141">
    <property type="protein sequence ID" value="CAG4940202.1"/>
    <property type="molecule type" value="Genomic_DNA"/>
</dbReference>
<accession>A0A8S3W4E5</accession>
<comment type="caution">
    <text evidence="1">The sequence shown here is derived from an EMBL/GenBank/DDBJ whole genome shotgun (WGS) entry which is preliminary data.</text>
</comment>